<dbReference type="InterPro" id="IPR010870">
    <property type="entry name" value="Porin_O/P"/>
</dbReference>
<gene>
    <name evidence="1" type="ORF">METZ01_LOCUS14575</name>
</gene>
<evidence type="ECO:0008006" key="2">
    <source>
        <dbReference type="Google" id="ProtNLM"/>
    </source>
</evidence>
<name>A0A381P478_9ZZZZ</name>
<accession>A0A381P478</accession>
<evidence type="ECO:0000313" key="1">
    <source>
        <dbReference type="EMBL" id="SUZ61721.1"/>
    </source>
</evidence>
<proteinExistence type="predicted"/>
<dbReference type="InterPro" id="IPR023614">
    <property type="entry name" value="Porin_dom_sf"/>
</dbReference>
<organism evidence="1">
    <name type="scientific">marine metagenome</name>
    <dbReference type="NCBI Taxonomy" id="408172"/>
    <lineage>
        <taxon>unclassified sequences</taxon>
        <taxon>metagenomes</taxon>
        <taxon>ecological metagenomes</taxon>
    </lineage>
</organism>
<dbReference type="EMBL" id="UINC01000821">
    <property type="protein sequence ID" value="SUZ61721.1"/>
    <property type="molecule type" value="Genomic_DNA"/>
</dbReference>
<dbReference type="AlphaFoldDB" id="A0A381P478"/>
<dbReference type="Pfam" id="PF07396">
    <property type="entry name" value="Porin_O_P"/>
    <property type="match status" value="1"/>
</dbReference>
<sequence>MLALTAPEQGTSQSTYDDIWEFAEWYRNDQNKTVQSVLFSGRFQYEFAAVNADQGTFNDWNVRRMRLGVKSEFFHQLTVHVEAGFDPDSGGDFYKRLTDTYVEWQASDAFALKVGKQGVAFTTDGSTSSKELLTIDRSNLANNMWFPAEYIPGVSAAGGRSNWVYHLGLYTGGRDNGEFGDFHGSAFGLVSLGYNFSEALGVEDALLRGNYVYQDPDPDNTFTRQLQHVASLNFRFEDVRWGFRVDFSGAAGYLGQSDLWGAMAMPFFNLTSGFQVVTRYTYLRSRDDNGVRLARYENQVTDGRGDRYNEFYVGLNYYFYGHKLKLQSGLQFADMNDNAADGGAYSGAASTTGVRVSW</sequence>
<reference evidence="1" key="1">
    <citation type="submission" date="2018-05" db="EMBL/GenBank/DDBJ databases">
        <authorList>
            <person name="Lanie J.A."/>
            <person name="Ng W.-L."/>
            <person name="Kazmierczak K.M."/>
            <person name="Andrzejewski T.M."/>
            <person name="Davidsen T.M."/>
            <person name="Wayne K.J."/>
            <person name="Tettelin H."/>
            <person name="Glass J.I."/>
            <person name="Rusch D."/>
            <person name="Podicherti R."/>
            <person name="Tsui H.-C.T."/>
            <person name="Winkler M.E."/>
        </authorList>
    </citation>
    <scope>NUCLEOTIDE SEQUENCE</scope>
</reference>
<protein>
    <recommendedName>
        <fullName evidence="2">Porin domain-containing protein</fullName>
    </recommendedName>
</protein>
<dbReference type="Gene3D" id="2.40.160.10">
    <property type="entry name" value="Porin"/>
    <property type="match status" value="1"/>
</dbReference>
<dbReference type="SUPFAM" id="SSF56935">
    <property type="entry name" value="Porins"/>
    <property type="match status" value="1"/>
</dbReference>